<dbReference type="PROSITE" id="PS00211">
    <property type="entry name" value="ABC_TRANSPORTER_1"/>
    <property type="match status" value="1"/>
</dbReference>
<dbReference type="SUPFAM" id="SSF52540">
    <property type="entry name" value="P-loop containing nucleoside triphosphate hydrolases"/>
    <property type="match status" value="1"/>
</dbReference>
<comment type="caution">
    <text evidence="13">The sequence shown here is derived from an EMBL/GenBank/DDBJ whole genome shotgun (WGS) entry which is preliminary data.</text>
</comment>
<dbReference type="Pfam" id="PF00664">
    <property type="entry name" value="ABC_membrane"/>
    <property type="match status" value="1"/>
</dbReference>
<keyword evidence="14" id="KW-1185">Reference proteome</keyword>
<comment type="similarity">
    <text evidence="2">Belongs to the ABC transporter superfamily. ABCB family. MHC peptide exporter (TC 3.A.1.209) subfamily.</text>
</comment>
<evidence type="ECO:0000256" key="4">
    <source>
        <dbReference type="ARBA" id="ARBA00022692"/>
    </source>
</evidence>
<dbReference type="PROSITE" id="PS50929">
    <property type="entry name" value="ABC_TM1F"/>
    <property type="match status" value="1"/>
</dbReference>
<evidence type="ECO:0000256" key="11">
    <source>
        <dbReference type="SAM" id="MobiDB-lite"/>
    </source>
</evidence>
<evidence type="ECO:0000256" key="12">
    <source>
        <dbReference type="SAM" id="Phobius"/>
    </source>
</evidence>
<dbReference type="FunFam" id="3.40.50.300:FF:000140">
    <property type="entry name" value="Lipid A export ATP-binding/permease protein MsbA"/>
    <property type="match status" value="1"/>
</dbReference>
<evidence type="ECO:0000256" key="3">
    <source>
        <dbReference type="ARBA" id="ARBA00022448"/>
    </source>
</evidence>
<reference evidence="13" key="1">
    <citation type="submission" date="2020-04" db="EMBL/GenBank/DDBJ databases">
        <authorList>
            <person name="Alioto T."/>
            <person name="Alioto T."/>
            <person name="Gomez Garrido J."/>
        </authorList>
    </citation>
    <scope>NUCLEOTIDE SEQUENCE</scope>
    <source>
        <strain evidence="13">A484AB</strain>
    </source>
</reference>
<feature type="compositionally biased region" description="Acidic residues" evidence="11">
    <location>
        <begin position="171"/>
        <end position="183"/>
    </location>
</feature>
<keyword evidence="6 13" id="KW-0067">ATP-binding</keyword>
<gene>
    <name evidence="13" type="ORF">PACLA_8A087477</name>
</gene>
<dbReference type="GO" id="GO:0012505">
    <property type="term" value="C:endomembrane system"/>
    <property type="evidence" value="ECO:0007669"/>
    <property type="project" value="UniProtKB-SubCell"/>
</dbReference>
<dbReference type="AlphaFoldDB" id="A0A7D9IU64"/>
<dbReference type="InterPro" id="IPR027417">
    <property type="entry name" value="P-loop_NTPase"/>
</dbReference>
<dbReference type="InterPro" id="IPR017871">
    <property type="entry name" value="ABC_transporter-like_CS"/>
</dbReference>
<dbReference type="InterPro" id="IPR003593">
    <property type="entry name" value="AAA+_ATPase"/>
</dbReference>
<feature type="transmembrane region" description="Helical" evidence="12">
    <location>
        <begin position="46"/>
        <end position="66"/>
    </location>
</feature>
<dbReference type="SMART" id="SM00382">
    <property type="entry name" value="AAA"/>
    <property type="match status" value="1"/>
</dbReference>
<dbReference type="Gene3D" id="3.40.50.300">
    <property type="entry name" value="P-loop containing nucleotide triphosphate hydrolases"/>
    <property type="match status" value="1"/>
</dbReference>
<evidence type="ECO:0000256" key="9">
    <source>
        <dbReference type="ARBA" id="ARBA00022989"/>
    </source>
</evidence>
<feature type="transmembrane region" description="Helical" evidence="12">
    <location>
        <begin position="251"/>
        <end position="281"/>
    </location>
</feature>
<keyword evidence="3" id="KW-0813">Transport</keyword>
<keyword evidence="8" id="KW-1278">Translocase</keyword>
<evidence type="ECO:0000256" key="8">
    <source>
        <dbReference type="ARBA" id="ARBA00022967"/>
    </source>
</evidence>
<keyword evidence="4 12" id="KW-0812">Transmembrane</keyword>
<feature type="transmembrane region" description="Helical" evidence="12">
    <location>
        <begin position="6"/>
        <end position="25"/>
    </location>
</feature>
<keyword evidence="7" id="KW-0653">Protein transport</keyword>
<evidence type="ECO:0000256" key="5">
    <source>
        <dbReference type="ARBA" id="ARBA00022741"/>
    </source>
</evidence>
<feature type="transmembrane region" description="Helical" evidence="12">
    <location>
        <begin position="86"/>
        <end position="103"/>
    </location>
</feature>
<feature type="transmembrane region" description="Helical" evidence="12">
    <location>
        <begin position="328"/>
        <end position="346"/>
    </location>
</feature>
<dbReference type="InterPro" id="IPR003439">
    <property type="entry name" value="ABC_transporter-like_ATP-bd"/>
</dbReference>
<keyword evidence="9 12" id="KW-1133">Transmembrane helix</keyword>
<dbReference type="InterPro" id="IPR011527">
    <property type="entry name" value="ABC1_TM_dom"/>
</dbReference>
<evidence type="ECO:0000256" key="7">
    <source>
        <dbReference type="ARBA" id="ARBA00022856"/>
    </source>
</evidence>
<evidence type="ECO:0000313" key="13">
    <source>
        <dbReference type="EMBL" id="CAB4013402.1"/>
    </source>
</evidence>
<dbReference type="PANTHER" id="PTHR43394">
    <property type="entry name" value="ATP-DEPENDENT PERMEASE MDL1, MITOCHONDRIAL"/>
    <property type="match status" value="1"/>
</dbReference>
<dbReference type="GO" id="GO:0015421">
    <property type="term" value="F:ABC-type oligopeptide transporter activity"/>
    <property type="evidence" value="ECO:0007669"/>
    <property type="project" value="TreeGrafter"/>
</dbReference>
<dbReference type="SUPFAM" id="SSF90123">
    <property type="entry name" value="ABC transporter transmembrane region"/>
    <property type="match status" value="1"/>
</dbReference>
<dbReference type="GO" id="GO:0016887">
    <property type="term" value="F:ATP hydrolysis activity"/>
    <property type="evidence" value="ECO:0007669"/>
    <property type="project" value="InterPro"/>
</dbReference>
<organism evidence="13 14">
    <name type="scientific">Paramuricea clavata</name>
    <name type="common">Red gorgonian</name>
    <name type="synonym">Violescent sea-whip</name>
    <dbReference type="NCBI Taxonomy" id="317549"/>
    <lineage>
        <taxon>Eukaryota</taxon>
        <taxon>Metazoa</taxon>
        <taxon>Cnidaria</taxon>
        <taxon>Anthozoa</taxon>
        <taxon>Octocorallia</taxon>
        <taxon>Malacalcyonacea</taxon>
        <taxon>Plexauridae</taxon>
        <taxon>Paramuricea</taxon>
    </lineage>
</organism>
<dbReference type="GO" id="GO:0016020">
    <property type="term" value="C:membrane"/>
    <property type="evidence" value="ECO:0007669"/>
    <property type="project" value="InterPro"/>
</dbReference>
<feature type="transmembrane region" description="Helical" evidence="12">
    <location>
        <begin position="207"/>
        <end position="230"/>
    </location>
</feature>
<protein>
    <submittedName>
        <fullName evidence="13">ATP-binding cassette sub-family B member 9 isoform X1</fullName>
    </submittedName>
</protein>
<dbReference type="InterPro" id="IPR036640">
    <property type="entry name" value="ABC1_TM_sf"/>
</dbReference>
<evidence type="ECO:0000256" key="6">
    <source>
        <dbReference type="ARBA" id="ARBA00022840"/>
    </source>
</evidence>
<feature type="region of interest" description="Disordered" evidence="11">
    <location>
        <begin position="162"/>
        <end position="189"/>
    </location>
</feature>
<keyword evidence="5" id="KW-0547">Nucleotide-binding</keyword>
<dbReference type="Gene3D" id="1.20.1560.10">
    <property type="entry name" value="ABC transporter type 1, transmembrane domain"/>
    <property type="match status" value="1"/>
</dbReference>
<proteinExistence type="inferred from homology"/>
<keyword evidence="10 12" id="KW-0472">Membrane</keyword>
<dbReference type="FunFam" id="1.20.1560.10:FF:000058">
    <property type="entry name" value="ABC transporter B family member 25"/>
    <property type="match status" value="1"/>
</dbReference>
<evidence type="ECO:0000256" key="10">
    <source>
        <dbReference type="ARBA" id="ARBA00023136"/>
    </source>
</evidence>
<feature type="transmembrane region" description="Helical" evidence="12">
    <location>
        <begin position="115"/>
        <end position="138"/>
    </location>
</feature>
<dbReference type="GO" id="GO:0005524">
    <property type="term" value="F:ATP binding"/>
    <property type="evidence" value="ECO:0007669"/>
    <property type="project" value="UniProtKB-KW"/>
</dbReference>
<accession>A0A7D9IU64</accession>
<dbReference type="Proteomes" id="UP001152795">
    <property type="component" value="Unassembled WGS sequence"/>
</dbReference>
<feature type="transmembrane region" description="Helical" evidence="12">
    <location>
        <begin position="353"/>
        <end position="372"/>
    </location>
</feature>
<dbReference type="PANTHER" id="PTHR43394:SF19">
    <property type="entry name" value="ABC TRANSPORTER B FAMILY"/>
    <property type="match status" value="1"/>
</dbReference>
<dbReference type="PROSITE" id="PS50893">
    <property type="entry name" value="ABC_TRANSPORTER_2"/>
    <property type="match status" value="1"/>
</dbReference>
<dbReference type="EMBL" id="CACRXK020007871">
    <property type="protein sequence ID" value="CAB4013402.1"/>
    <property type="molecule type" value="Genomic_DNA"/>
</dbReference>
<comment type="subcellular location">
    <subcellularLocation>
        <location evidence="1">Endomembrane system</location>
        <topology evidence="1">Multi-pass membrane protein</topology>
    </subcellularLocation>
</comment>
<keyword evidence="7" id="KW-0571">Peptide transport</keyword>
<dbReference type="InterPro" id="IPR039421">
    <property type="entry name" value="Type_1_exporter"/>
</dbReference>
<evidence type="ECO:0000256" key="2">
    <source>
        <dbReference type="ARBA" id="ARBA00006493"/>
    </source>
</evidence>
<evidence type="ECO:0000313" key="14">
    <source>
        <dbReference type="Proteomes" id="UP001152795"/>
    </source>
</evidence>
<evidence type="ECO:0000256" key="1">
    <source>
        <dbReference type="ARBA" id="ARBA00004127"/>
    </source>
</evidence>
<dbReference type="Pfam" id="PF00005">
    <property type="entry name" value="ABC_tran"/>
    <property type="match status" value="1"/>
</dbReference>
<name>A0A7D9IU64_PARCT</name>
<sequence length="784" mass="86237">MAAFYGVLVFLLNLLDVLVATLFLLKSKWTMESWQNATADLKFCTCTIDLWLIAISRFALIIGALFGSRANPVQGRARLRLSTRPIFFLSFGIIVYVLIKFLASTECVQEHSSKVWLWLFFGHTGIFSFSLTWSWWVLSKGSLQQPSLVVNADQEVGSVLQQDGSASQSDSDNESVDSDDSSGDSESKSSKRKVTISRLLSVSKPDAHYLLLAFVCLLCAAVGEMFIPYYTGQVIDSIAIDKDIAKFHRSIIIMALLLFITAVCSGLRGGIFTLVLSRFYIRVNKLLFGSIICQEIAFFDKHRTGDIVSRLTSDTSKMGEQVTLNINVFLRNAVTALGVCALMFHISWKLTIITLISIPVVAIISEMYGNYFQKLSEKVQNSIAKANEIAEEVISSMRTVRSFANEDGVAREYAEKLDKTYSLNKKEALVYGGYTWCNYVMEAIIDLTTLYYGGFLVIRGELSGGGLVSFLLYSLSLGQAIEEIGDVYTGLVDAVGAAAKVFQYIDRKPQIPNDGTSAPSEVSGRVEFKNVSFSYPTRSDSDVLKNISFVVEPGEMVALVGSSGAGKSTCINLLQHFYEPNEGDVLIDGIPVKELDHKILHRKVALVGQEPVLFARNLKENIAYNFESGCSTGTELDGLVTDAAKLANAHDFITELAQGYNTQAGEKGQQLSGGQKQRIAIARALIRKPSVVLFDEATSALDAESEYKIQEAMFRNLGGRTVIVVAHRFSTIEKANRIIVMDKGQIVEVGNHAELMANGGTYAKLVRHQLVKTEGSEEDDSSSE</sequence>
<dbReference type="OrthoDB" id="6500128at2759"/>
<dbReference type="PIRSF" id="PIRSF002773">
    <property type="entry name" value="ABC_prm/ATPase_B"/>
    <property type="match status" value="1"/>
</dbReference>
<dbReference type="CDD" id="cd03249">
    <property type="entry name" value="ABC_MTABC3_MDL1_MDL2"/>
    <property type="match status" value="1"/>
</dbReference>